<name>A0A9K3DIJ1_HELAN</name>
<comment type="caution">
    <text evidence="1">The sequence shown here is derived from an EMBL/GenBank/DDBJ whole genome shotgun (WGS) entry which is preliminary data.</text>
</comment>
<dbReference type="Proteomes" id="UP000215914">
    <property type="component" value="Unassembled WGS sequence"/>
</dbReference>
<dbReference type="EMBL" id="MNCJ02000332">
    <property type="protein sequence ID" value="KAF5754772.1"/>
    <property type="molecule type" value="Genomic_DNA"/>
</dbReference>
<dbReference type="AlphaFoldDB" id="A0A9K3DIJ1"/>
<reference evidence="1" key="2">
    <citation type="submission" date="2020-06" db="EMBL/GenBank/DDBJ databases">
        <title>Helianthus annuus Genome sequencing and assembly Release 2.</title>
        <authorList>
            <person name="Gouzy J."/>
            <person name="Langlade N."/>
            <person name="Munos S."/>
        </authorList>
    </citation>
    <scope>NUCLEOTIDE SEQUENCE</scope>
    <source>
        <tissue evidence="1">Leaves</tissue>
    </source>
</reference>
<proteinExistence type="predicted"/>
<gene>
    <name evidence="1" type="ORF">HanXRQr2_Chr17g0795001</name>
</gene>
<keyword evidence="2" id="KW-1185">Reference proteome</keyword>
<evidence type="ECO:0000313" key="1">
    <source>
        <dbReference type="EMBL" id="KAF5754772.1"/>
    </source>
</evidence>
<dbReference type="Gramene" id="mRNA:HanXRQr2_Chr17g0795001">
    <property type="protein sequence ID" value="CDS:HanXRQr2_Chr17g0795001.1"/>
    <property type="gene ID" value="HanXRQr2_Chr17g0795001"/>
</dbReference>
<organism evidence="1 2">
    <name type="scientific">Helianthus annuus</name>
    <name type="common">Common sunflower</name>
    <dbReference type="NCBI Taxonomy" id="4232"/>
    <lineage>
        <taxon>Eukaryota</taxon>
        <taxon>Viridiplantae</taxon>
        <taxon>Streptophyta</taxon>
        <taxon>Embryophyta</taxon>
        <taxon>Tracheophyta</taxon>
        <taxon>Spermatophyta</taxon>
        <taxon>Magnoliopsida</taxon>
        <taxon>eudicotyledons</taxon>
        <taxon>Gunneridae</taxon>
        <taxon>Pentapetalae</taxon>
        <taxon>asterids</taxon>
        <taxon>campanulids</taxon>
        <taxon>Asterales</taxon>
        <taxon>Asteraceae</taxon>
        <taxon>Asteroideae</taxon>
        <taxon>Heliantheae alliance</taxon>
        <taxon>Heliantheae</taxon>
        <taxon>Helianthus</taxon>
    </lineage>
</organism>
<sequence>MCTTRKEEIAKYNIISLTIRQFKEKKIHKSVWRPCFLIGFSRVTRITNFLWSLKKIFT</sequence>
<protein>
    <submittedName>
        <fullName evidence="1">Uncharacterized protein</fullName>
    </submittedName>
</protein>
<reference evidence="1" key="1">
    <citation type="journal article" date="2017" name="Nature">
        <title>The sunflower genome provides insights into oil metabolism, flowering and Asterid evolution.</title>
        <authorList>
            <person name="Badouin H."/>
            <person name="Gouzy J."/>
            <person name="Grassa C.J."/>
            <person name="Murat F."/>
            <person name="Staton S.E."/>
            <person name="Cottret L."/>
            <person name="Lelandais-Briere C."/>
            <person name="Owens G.L."/>
            <person name="Carrere S."/>
            <person name="Mayjonade B."/>
            <person name="Legrand L."/>
            <person name="Gill N."/>
            <person name="Kane N.C."/>
            <person name="Bowers J.E."/>
            <person name="Hubner S."/>
            <person name="Bellec A."/>
            <person name="Berard A."/>
            <person name="Berges H."/>
            <person name="Blanchet N."/>
            <person name="Boniface M.C."/>
            <person name="Brunel D."/>
            <person name="Catrice O."/>
            <person name="Chaidir N."/>
            <person name="Claudel C."/>
            <person name="Donnadieu C."/>
            <person name="Faraut T."/>
            <person name="Fievet G."/>
            <person name="Helmstetter N."/>
            <person name="King M."/>
            <person name="Knapp S.J."/>
            <person name="Lai Z."/>
            <person name="Le Paslier M.C."/>
            <person name="Lippi Y."/>
            <person name="Lorenzon L."/>
            <person name="Mandel J.R."/>
            <person name="Marage G."/>
            <person name="Marchand G."/>
            <person name="Marquand E."/>
            <person name="Bret-Mestries E."/>
            <person name="Morien E."/>
            <person name="Nambeesan S."/>
            <person name="Nguyen T."/>
            <person name="Pegot-Espagnet P."/>
            <person name="Pouilly N."/>
            <person name="Raftis F."/>
            <person name="Sallet E."/>
            <person name="Schiex T."/>
            <person name="Thomas J."/>
            <person name="Vandecasteele C."/>
            <person name="Vares D."/>
            <person name="Vear F."/>
            <person name="Vautrin S."/>
            <person name="Crespi M."/>
            <person name="Mangin B."/>
            <person name="Burke J.M."/>
            <person name="Salse J."/>
            <person name="Munos S."/>
            <person name="Vincourt P."/>
            <person name="Rieseberg L.H."/>
            <person name="Langlade N.B."/>
        </authorList>
    </citation>
    <scope>NUCLEOTIDE SEQUENCE</scope>
    <source>
        <tissue evidence="1">Leaves</tissue>
    </source>
</reference>
<accession>A0A9K3DIJ1</accession>
<evidence type="ECO:0000313" key="2">
    <source>
        <dbReference type="Proteomes" id="UP000215914"/>
    </source>
</evidence>